<evidence type="ECO:0000313" key="4">
    <source>
        <dbReference type="Proteomes" id="UP000049127"/>
    </source>
</evidence>
<dbReference type="PROSITE" id="PS51257">
    <property type="entry name" value="PROKAR_LIPOPROTEIN"/>
    <property type="match status" value="1"/>
</dbReference>
<evidence type="ECO:0000259" key="2">
    <source>
        <dbReference type="Pfam" id="PF16111"/>
    </source>
</evidence>
<accession>A0A0C7G6K1</accession>
<sequence length="143" mass="16383">MKKVIFFMSIFLIVFSLVGCNQVGKTDNIKVTIGESEKFSEKKINQAIDSVKIKFKGFKGCKLTDIWYDEKKSDKLTQDYMEYGGGKENNTKKENVIVFLSNFEVGSKGGDGSMEPNSTYTDWQWVVIRDNNTGKWEVSQWGY</sequence>
<evidence type="ECO:0000256" key="1">
    <source>
        <dbReference type="SAM" id="SignalP"/>
    </source>
</evidence>
<proteinExistence type="predicted"/>
<protein>
    <recommendedName>
        <fullName evidence="2">DUF4829 domain-containing protein</fullName>
    </recommendedName>
</protein>
<keyword evidence="1" id="KW-0732">Signal</keyword>
<dbReference type="OrthoDB" id="9801008at2"/>
<organism evidence="3 4">
    <name type="scientific">Paraclostridium sordellii</name>
    <name type="common">Clostridium sordellii</name>
    <dbReference type="NCBI Taxonomy" id="1505"/>
    <lineage>
        <taxon>Bacteria</taxon>
        <taxon>Bacillati</taxon>
        <taxon>Bacillota</taxon>
        <taxon>Clostridia</taxon>
        <taxon>Peptostreptococcales</taxon>
        <taxon>Peptostreptococcaceae</taxon>
        <taxon>Paraclostridium</taxon>
    </lineage>
</organism>
<dbReference type="EMBL" id="CEKZ01000003">
    <property type="protein sequence ID" value="CEQ03315.1"/>
    <property type="molecule type" value="Genomic_DNA"/>
</dbReference>
<feature type="signal peptide" evidence="1">
    <location>
        <begin position="1"/>
        <end position="19"/>
    </location>
</feature>
<name>A0A0C7G6K1_PARSO</name>
<dbReference type="Proteomes" id="UP000049127">
    <property type="component" value="Unassembled WGS sequence"/>
</dbReference>
<dbReference type="RefSeq" id="WP_077066934.1">
    <property type="nucleotide sequence ID" value="NZ_CDNI01000003.1"/>
</dbReference>
<gene>
    <name evidence="3" type="ORF">R28058_10481</name>
</gene>
<dbReference type="InterPro" id="IPR032256">
    <property type="entry name" value="DUF4829"/>
</dbReference>
<dbReference type="Pfam" id="PF16111">
    <property type="entry name" value="DUF4829"/>
    <property type="match status" value="1"/>
</dbReference>
<reference evidence="3 4" key="1">
    <citation type="submission" date="2015-01" db="EMBL/GenBank/DDBJ databases">
        <authorList>
            <person name="Aslett A.Martin."/>
            <person name="De Silva Nishadi"/>
        </authorList>
    </citation>
    <scope>NUCLEOTIDE SEQUENCE [LARGE SCALE GENOMIC DNA]</scope>
    <source>
        <strain evidence="3 4">R28058</strain>
    </source>
</reference>
<feature type="chain" id="PRO_5038727111" description="DUF4829 domain-containing protein" evidence="1">
    <location>
        <begin position="20"/>
        <end position="143"/>
    </location>
</feature>
<feature type="domain" description="DUF4829" evidence="2">
    <location>
        <begin position="50"/>
        <end position="142"/>
    </location>
</feature>
<evidence type="ECO:0000313" key="3">
    <source>
        <dbReference type="EMBL" id="CEQ03315.1"/>
    </source>
</evidence>
<dbReference type="AlphaFoldDB" id="A0A0C7G6K1"/>